<dbReference type="AlphaFoldDB" id="A0A5B0QBX2"/>
<reference evidence="2 3" key="1">
    <citation type="submission" date="2019-05" db="EMBL/GenBank/DDBJ databases">
        <title>Emergence of the Ug99 lineage of the wheat stem rust pathogen through somatic hybridization.</title>
        <authorList>
            <person name="Li F."/>
            <person name="Upadhyaya N.M."/>
            <person name="Sperschneider J."/>
            <person name="Matny O."/>
            <person name="Nguyen-Phuc H."/>
            <person name="Mago R."/>
            <person name="Raley C."/>
            <person name="Miller M.E."/>
            <person name="Silverstein K.A.T."/>
            <person name="Henningsen E."/>
            <person name="Hirsch C.D."/>
            <person name="Visser B."/>
            <person name="Pretorius Z.A."/>
            <person name="Steffenson B.J."/>
            <person name="Schwessinger B."/>
            <person name="Dodds P.N."/>
            <person name="Figueroa M."/>
        </authorList>
    </citation>
    <scope>NUCLEOTIDE SEQUENCE [LARGE SCALE GENOMIC DNA]</scope>
    <source>
        <strain evidence="2">21-0</strain>
    </source>
</reference>
<keyword evidence="3" id="KW-1185">Reference proteome</keyword>
<dbReference type="Proteomes" id="UP000324748">
    <property type="component" value="Unassembled WGS sequence"/>
</dbReference>
<proteinExistence type="predicted"/>
<name>A0A5B0QBX2_PUCGR</name>
<evidence type="ECO:0000313" key="2">
    <source>
        <dbReference type="EMBL" id="KAA1110796.1"/>
    </source>
</evidence>
<protein>
    <submittedName>
        <fullName evidence="2">Uncharacterized protein</fullName>
    </submittedName>
</protein>
<feature type="region of interest" description="Disordered" evidence="1">
    <location>
        <begin position="1"/>
        <end position="27"/>
    </location>
</feature>
<organism evidence="2 3">
    <name type="scientific">Puccinia graminis f. sp. tritici</name>
    <dbReference type="NCBI Taxonomy" id="56615"/>
    <lineage>
        <taxon>Eukaryota</taxon>
        <taxon>Fungi</taxon>
        <taxon>Dikarya</taxon>
        <taxon>Basidiomycota</taxon>
        <taxon>Pucciniomycotina</taxon>
        <taxon>Pucciniomycetes</taxon>
        <taxon>Pucciniales</taxon>
        <taxon>Pucciniaceae</taxon>
        <taxon>Puccinia</taxon>
    </lineage>
</organism>
<evidence type="ECO:0000256" key="1">
    <source>
        <dbReference type="SAM" id="MobiDB-lite"/>
    </source>
</evidence>
<dbReference type="EMBL" id="VSWC01000027">
    <property type="protein sequence ID" value="KAA1110796.1"/>
    <property type="molecule type" value="Genomic_DNA"/>
</dbReference>
<sequence>MSPSRLNTEGIPAASTRIHKSFPRRGSTLEQDAEIYSTEHRLASFSKTRLIKLKEKKKRDQEGDGRKKS</sequence>
<comment type="caution">
    <text evidence="2">The sequence shown here is derived from an EMBL/GenBank/DDBJ whole genome shotgun (WGS) entry which is preliminary data.</text>
</comment>
<accession>A0A5B0QBX2</accession>
<evidence type="ECO:0000313" key="3">
    <source>
        <dbReference type="Proteomes" id="UP000324748"/>
    </source>
</evidence>
<gene>
    <name evidence="2" type="ORF">PGT21_031841</name>
</gene>